<gene>
    <name evidence="9" type="ORF">D0C36_05040</name>
</gene>
<reference evidence="9 10" key="1">
    <citation type="submission" date="2018-08" db="EMBL/GenBank/DDBJ databases">
        <title>Mucilaginibacter sp. MYSH2.</title>
        <authorList>
            <person name="Seo T."/>
        </authorList>
    </citation>
    <scope>NUCLEOTIDE SEQUENCE [LARGE SCALE GENOMIC DNA]</scope>
    <source>
        <strain evidence="9 10">MYSH2</strain>
    </source>
</reference>
<comment type="similarity">
    <text evidence="2">Belongs to the SusD family.</text>
</comment>
<keyword evidence="10" id="KW-1185">Reference proteome</keyword>
<accession>A0A372NYD3</accession>
<evidence type="ECO:0000256" key="6">
    <source>
        <dbReference type="SAM" id="SignalP"/>
    </source>
</evidence>
<comment type="subcellular location">
    <subcellularLocation>
        <location evidence="1">Cell outer membrane</location>
    </subcellularLocation>
</comment>
<name>A0A372NYD3_9SPHI</name>
<evidence type="ECO:0000256" key="4">
    <source>
        <dbReference type="ARBA" id="ARBA00023136"/>
    </source>
</evidence>
<dbReference type="RefSeq" id="WP_117390459.1">
    <property type="nucleotide sequence ID" value="NZ_QWDC01000001.1"/>
</dbReference>
<keyword evidence="4" id="KW-0472">Membrane</keyword>
<evidence type="ECO:0000256" key="1">
    <source>
        <dbReference type="ARBA" id="ARBA00004442"/>
    </source>
</evidence>
<dbReference type="InterPro" id="IPR033985">
    <property type="entry name" value="SusD-like_N"/>
</dbReference>
<evidence type="ECO:0000313" key="9">
    <source>
        <dbReference type="EMBL" id="RFZ94901.1"/>
    </source>
</evidence>
<evidence type="ECO:0000259" key="8">
    <source>
        <dbReference type="Pfam" id="PF14322"/>
    </source>
</evidence>
<evidence type="ECO:0000256" key="3">
    <source>
        <dbReference type="ARBA" id="ARBA00022729"/>
    </source>
</evidence>
<evidence type="ECO:0000259" key="7">
    <source>
        <dbReference type="Pfam" id="PF07980"/>
    </source>
</evidence>
<evidence type="ECO:0000256" key="2">
    <source>
        <dbReference type="ARBA" id="ARBA00006275"/>
    </source>
</evidence>
<keyword evidence="5" id="KW-0998">Cell outer membrane</keyword>
<dbReference type="AlphaFoldDB" id="A0A372NYD3"/>
<feature type="chain" id="PRO_5017069394" evidence="6">
    <location>
        <begin position="22"/>
        <end position="576"/>
    </location>
</feature>
<dbReference type="GO" id="GO:0009279">
    <property type="term" value="C:cell outer membrane"/>
    <property type="evidence" value="ECO:0007669"/>
    <property type="project" value="UniProtKB-SubCell"/>
</dbReference>
<proteinExistence type="inferred from homology"/>
<organism evidence="9 10">
    <name type="scientific">Mucilaginibacter conchicola</name>
    <dbReference type="NCBI Taxonomy" id="2303333"/>
    <lineage>
        <taxon>Bacteria</taxon>
        <taxon>Pseudomonadati</taxon>
        <taxon>Bacteroidota</taxon>
        <taxon>Sphingobacteriia</taxon>
        <taxon>Sphingobacteriales</taxon>
        <taxon>Sphingobacteriaceae</taxon>
        <taxon>Mucilaginibacter</taxon>
    </lineage>
</organism>
<dbReference type="InterPro" id="IPR011990">
    <property type="entry name" value="TPR-like_helical_dom_sf"/>
</dbReference>
<comment type="caution">
    <text evidence="9">The sequence shown here is derived from an EMBL/GenBank/DDBJ whole genome shotgun (WGS) entry which is preliminary data.</text>
</comment>
<dbReference type="Pfam" id="PF07980">
    <property type="entry name" value="SusD_RagB"/>
    <property type="match status" value="1"/>
</dbReference>
<evidence type="ECO:0000256" key="5">
    <source>
        <dbReference type="ARBA" id="ARBA00023237"/>
    </source>
</evidence>
<dbReference type="InterPro" id="IPR012944">
    <property type="entry name" value="SusD_RagB_dom"/>
</dbReference>
<dbReference type="OrthoDB" id="5694214at2"/>
<sequence>MKKLYKFVFLFAAGFALFSCKKGDFLGQTQTTDLTEQAVFSDSTKTIAFLSNIYSKIGFSEDSKRFTNGGLDIASDEAEPYDNSATTPIAFANGSVDANTVSDDAYNTCYTQIRSVNVFMKNLPKAPLKQLTKTQVLAEARFLRAWYYSILLKHYGGVVLVGDTVYNYNDKVSAKRASFDECVNYIVSECDEAAKILPPVQTALTYGRASGGACKALKMRVLLYSASPLFNPENTSVEMPYNMAGGNQELKKLLGHVTPSQLRWDTAAAAAKAVMDQGTYKLEENNASPGYGFQYVFTQRYNNEYIFQVMKGNNNDLESLYLPPSRGGKGGGFPYQEFVDAFQMANGKDITDPASGYDPNKPYDGRDPRLAYSVLRDQSTWITNSSLTQTPINIYTVNGQGVGLDAIYSGTKTGYYGAKMLDPAAVPNSFNSTTRCIPLIRYAEVLLSYAEAINESQGPAQAYAPIEAIRKRAGLVPFALPTGLNKDQMRKVIQHERRIELAFEGHRFWDVRRWLLGDTQNAQFTGMEIQRDGAGNLKAYKRVNVRKHGFKGALYLWPLPAAEVAKSKETLQNPGY</sequence>
<dbReference type="SUPFAM" id="SSF48452">
    <property type="entry name" value="TPR-like"/>
    <property type="match status" value="1"/>
</dbReference>
<dbReference type="PROSITE" id="PS51257">
    <property type="entry name" value="PROKAR_LIPOPROTEIN"/>
    <property type="match status" value="1"/>
</dbReference>
<protein>
    <submittedName>
        <fullName evidence="9">RagB/SusD family nutrient uptake outer membrane protein</fullName>
    </submittedName>
</protein>
<dbReference type="EMBL" id="QWDC01000001">
    <property type="protein sequence ID" value="RFZ94901.1"/>
    <property type="molecule type" value="Genomic_DNA"/>
</dbReference>
<dbReference type="Gene3D" id="1.25.40.390">
    <property type="match status" value="1"/>
</dbReference>
<dbReference type="Pfam" id="PF14322">
    <property type="entry name" value="SusD-like_3"/>
    <property type="match status" value="1"/>
</dbReference>
<feature type="signal peptide" evidence="6">
    <location>
        <begin position="1"/>
        <end position="21"/>
    </location>
</feature>
<feature type="domain" description="RagB/SusD" evidence="7">
    <location>
        <begin position="300"/>
        <end position="576"/>
    </location>
</feature>
<dbReference type="Proteomes" id="UP000264217">
    <property type="component" value="Unassembled WGS sequence"/>
</dbReference>
<feature type="domain" description="SusD-like N-terminal" evidence="8">
    <location>
        <begin position="99"/>
        <end position="222"/>
    </location>
</feature>
<evidence type="ECO:0000313" key="10">
    <source>
        <dbReference type="Proteomes" id="UP000264217"/>
    </source>
</evidence>
<keyword evidence="3 6" id="KW-0732">Signal</keyword>